<keyword evidence="3" id="KW-0808">Transferase</keyword>
<dbReference type="InterPro" id="IPR008630">
    <property type="entry name" value="Glyco_trans_34"/>
</dbReference>
<dbReference type="PANTHER" id="PTHR31306:SF5">
    <property type="entry name" value="ALPHA-1,6-MANNOSYLTRANSFERASE MNN10-RELATED"/>
    <property type="match status" value="1"/>
</dbReference>
<reference evidence="5" key="1">
    <citation type="journal article" date="2020" name="bioRxiv">
        <title>Comparative genomics of Chlamydomonas.</title>
        <authorList>
            <person name="Craig R.J."/>
            <person name="Hasan A.R."/>
            <person name="Ness R.W."/>
            <person name="Keightley P.D."/>
        </authorList>
    </citation>
    <scope>NUCLEOTIDE SEQUENCE</scope>
    <source>
        <strain evidence="5">CCAP 11/173</strain>
    </source>
</reference>
<organism evidence="5 6">
    <name type="scientific">Chlamydomonas schloesseri</name>
    <dbReference type="NCBI Taxonomy" id="2026947"/>
    <lineage>
        <taxon>Eukaryota</taxon>
        <taxon>Viridiplantae</taxon>
        <taxon>Chlorophyta</taxon>
        <taxon>core chlorophytes</taxon>
        <taxon>Chlorophyceae</taxon>
        <taxon>CS clade</taxon>
        <taxon>Chlamydomonadales</taxon>
        <taxon>Chlamydomonadaceae</taxon>
        <taxon>Chlamydomonas</taxon>
    </lineage>
</organism>
<sequence>MFGSRTKPGELAGPDDNVARCDKYDWVFWVDADVFITNLTVAVTDVIEAARRMRPNQDYPHFIASRNADLDTAFSFNTGTALVRCSDLGLRLMNKMVELRVTHKDDTYIKGWEHQAALMIAYRDNEWVRDITTFVPPKLFNSYPYRLGDDNGNLRSCGDPQGAECQKGYWTPGDFLIHFPGSGKKFVNKFLQEHPPPTWPGANDDFTPGRRRRRGRALLG</sequence>
<evidence type="ECO:0000313" key="6">
    <source>
        <dbReference type="Proteomes" id="UP000613740"/>
    </source>
</evidence>
<dbReference type="InterPro" id="IPR029044">
    <property type="entry name" value="Nucleotide-diphossugar_trans"/>
</dbReference>
<protein>
    <submittedName>
        <fullName evidence="5">Uncharacterized protein</fullName>
    </submittedName>
</protein>
<dbReference type="Pfam" id="PF05637">
    <property type="entry name" value="Glyco_transf_34"/>
    <property type="match status" value="1"/>
</dbReference>
<evidence type="ECO:0000256" key="4">
    <source>
        <dbReference type="SAM" id="MobiDB-lite"/>
    </source>
</evidence>
<proteinExistence type="inferred from homology"/>
<dbReference type="GO" id="GO:0006487">
    <property type="term" value="P:protein N-linked glycosylation"/>
    <property type="evidence" value="ECO:0007669"/>
    <property type="project" value="TreeGrafter"/>
</dbReference>
<name>A0A835SI28_9CHLO</name>
<dbReference type="GO" id="GO:0016757">
    <property type="term" value="F:glycosyltransferase activity"/>
    <property type="evidence" value="ECO:0007669"/>
    <property type="project" value="UniProtKB-KW"/>
</dbReference>
<gene>
    <name evidence="5" type="ORF">HYH02_014609</name>
</gene>
<comment type="similarity">
    <text evidence="1">Belongs to the glycosyltransferase 34 family.</text>
</comment>
<feature type="region of interest" description="Disordered" evidence="4">
    <location>
        <begin position="194"/>
        <end position="220"/>
    </location>
</feature>
<feature type="compositionally biased region" description="Basic residues" evidence="4">
    <location>
        <begin position="209"/>
        <end position="220"/>
    </location>
</feature>
<dbReference type="GO" id="GO:0000139">
    <property type="term" value="C:Golgi membrane"/>
    <property type="evidence" value="ECO:0007669"/>
    <property type="project" value="TreeGrafter"/>
</dbReference>
<evidence type="ECO:0000313" key="5">
    <source>
        <dbReference type="EMBL" id="KAG2427389.1"/>
    </source>
</evidence>
<dbReference type="EMBL" id="JAEHOD010000101">
    <property type="protein sequence ID" value="KAG2427389.1"/>
    <property type="molecule type" value="Genomic_DNA"/>
</dbReference>
<comment type="caution">
    <text evidence="5">The sequence shown here is derived from an EMBL/GenBank/DDBJ whole genome shotgun (WGS) entry which is preliminary data.</text>
</comment>
<dbReference type="Proteomes" id="UP000613740">
    <property type="component" value="Unassembled WGS sequence"/>
</dbReference>
<dbReference type="PANTHER" id="PTHR31306">
    <property type="entry name" value="ALPHA-1,6-MANNOSYLTRANSFERASE MNN11-RELATED"/>
    <property type="match status" value="1"/>
</dbReference>
<dbReference type="Gene3D" id="3.90.550.10">
    <property type="entry name" value="Spore Coat Polysaccharide Biosynthesis Protein SpsA, Chain A"/>
    <property type="match status" value="1"/>
</dbReference>
<keyword evidence="2" id="KW-0328">Glycosyltransferase</keyword>
<keyword evidence="6" id="KW-1185">Reference proteome</keyword>
<evidence type="ECO:0000256" key="2">
    <source>
        <dbReference type="ARBA" id="ARBA00022676"/>
    </source>
</evidence>
<dbReference type="OrthoDB" id="524805at2759"/>
<evidence type="ECO:0000256" key="3">
    <source>
        <dbReference type="ARBA" id="ARBA00022679"/>
    </source>
</evidence>
<evidence type="ECO:0000256" key="1">
    <source>
        <dbReference type="ARBA" id="ARBA00005664"/>
    </source>
</evidence>
<accession>A0A835SI28</accession>
<dbReference type="AlphaFoldDB" id="A0A835SI28"/>